<dbReference type="EMBL" id="LAZR01033583">
    <property type="protein sequence ID" value="KKL47671.1"/>
    <property type="molecule type" value="Genomic_DNA"/>
</dbReference>
<accession>A0A0F9D1P1</accession>
<sequence length="248" mass="27524">MAGLILDKLSEDVSGRVRPFFEELLGSHSNNVHSIHITGSSLTGDFDPKASDTNSVVVLREMDLGFLKTLAPMGKKYRKKKVAAPLIMTPGYIENSLDVFPVEFLNIRLIHQTVFGDDVFASIELSTDDLRHQCERELKVKLIGLRQGYISSMGDVAMITEGLAQSITGYIPLFRALLVLLGKEPPVLNADVLKALDEATGFDCGIFHKLLEEKKHKHKPGIGELNVIFEEYYQATERLGKVVNDIKA</sequence>
<dbReference type="AlphaFoldDB" id="A0A0F9D1P1"/>
<name>A0A0F9D1P1_9ZZZZ</name>
<evidence type="ECO:0000313" key="1">
    <source>
        <dbReference type="EMBL" id="KKL47671.1"/>
    </source>
</evidence>
<organism evidence="1">
    <name type="scientific">marine sediment metagenome</name>
    <dbReference type="NCBI Taxonomy" id="412755"/>
    <lineage>
        <taxon>unclassified sequences</taxon>
        <taxon>metagenomes</taxon>
        <taxon>ecological metagenomes</taxon>
    </lineage>
</organism>
<protein>
    <recommendedName>
        <fullName evidence="2">Polymerase nucleotidyl transferase domain-containing protein</fullName>
    </recommendedName>
</protein>
<evidence type="ECO:0008006" key="2">
    <source>
        <dbReference type="Google" id="ProtNLM"/>
    </source>
</evidence>
<reference evidence="1" key="1">
    <citation type="journal article" date="2015" name="Nature">
        <title>Complex archaea that bridge the gap between prokaryotes and eukaryotes.</title>
        <authorList>
            <person name="Spang A."/>
            <person name="Saw J.H."/>
            <person name="Jorgensen S.L."/>
            <person name="Zaremba-Niedzwiedzka K."/>
            <person name="Martijn J."/>
            <person name="Lind A.E."/>
            <person name="van Eijk R."/>
            <person name="Schleper C."/>
            <person name="Guy L."/>
            <person name="Ettema T.J."/>
        </authorList>
    </citation>
    <scope>NUCLEOTIDE SEQUENCE</scope>
</reference>
<gene>
    <name evidence="1" type="ORF">LCGC14_2333200</name>
</gene>
<comment type="caution">
    <text evidence="1">The sequence shown here is derived from an EMBL/GenBank/DDBJ whole genome shotgun (WGS) entry which is preliminary data.</text>
</comment>
<proteinExistence type="predicted"/>